<evidence type="ECO:0000256" key="28">
    <source>
        <dbReference type="ARBA" id="ARBA00066116"/>
    </source>
</evidence>
<keyword evidence="20" id="KW-0206">Cytoskeleton</keyword>
<dbReference type="RefSeq" id="XP_027481679.1">
    <property type="nucleotide sequence ID" value="XM_027625878.1"/>
</dbReference>
<dbReference type="InterPro" id="IPR036892">
    <property type="entry name" value="L27_dom_sf"/>
</dbReference>
<keyword evidence="16" id="KW-0904">Protein phosphatase</keyword>
<dbReference type="SUPFAM" id="SSF101288">
    <property type="entry name" value="L27 domain"/>
    <property type="match status" value="1"/>
</dbReference>
<evidence type="ECO:0000256" key="19">
    <source>
        <dbReference type="ARBA" id="ARBA00023136"/>
    </source>
</evidence>
<dbReference type="Gene3D" id="1.10.287.650">
    <property type="entry name" value="L27 domain"/>
    <property type="match status" value="1"/>
</dbReference>
<evidence type="ECO:0000256" key="4">
    <source>
        <dbReference type="ARBA" id="ARBA00004611"/>
    </source>
</evidence>
<dbReference type="InterPro" id="IPR000340">
    <property type="entry name" value="Dual-sp_phosphatase_cat-dom"/>
</dbReference>
<evidence type="ECO:0000256" key="29">
    <source>
        <dbReference type="ARBA" id="ARBA00068737"/>
    </source>
</evidence>
<dbReference type="InterPro" id="IPR036034">
    <property type="entry name" value="PDZ_sf"/>
</dbReference>
<dbReference type="SUPFAM" id="SSF52540">
    <property type="entry name" value="P-loop containing nucleoside triphosphate hydrolases"/>
    <property type="match status" value="1"/>
</dbReference>
<evidence type="ECO:0000259" key="41">
    <source>
        <dbReference type="PROSITE" id="PS50106"/>
    </source>
</evidence>
<dbReference type="PROSITE" id="PS50106">
    <property type="entry name" value="PDZ"/>
    <property type="match status" value="1"/>
</dbReference>
<evidence type="ECO:0000256" key="15">
    <source>
        <dbReference type="ARBA" id="ARBA00022846"/>
    </source>
</evidence>
<dbReference type="GO" id="GO:0051893">
    <property type="term" value="P:regulation of focal adhesion assembly"/>
    <property type="evidence" value="ECO:0007669"/>
    <property type="project" value="UniProtKB-ARBA"/>
</dbReference>
<comment type="similarity">
    <text evidence="5">Belongs to the MAGUK family.</text>
</comment>
<dbReference type="FunFam" id="3.30.63.10:FF:000002">
    <property type="entry name" value="Guanylate kinase 1"/>
    <property type="match status" value="1"/>
</dbReference>
<evidence type="ECO:0000259" key="40">
    <source>
        <dbReference type="PROSITE" id="PS50056"/>
    </source>
</evidence>
<dbReference type="GO" id="GO:0005737">
    <property type="term" value="C:cytoplasm"/>
    <property type="evidence" value="ECO:0007669"/>
    <property type="project" value="UniProtKB-ARBA"/>
</dbReference>
<dbReference type="PROSITE" id="PS50052">
    <property type="entry name" value="GUANYLATE_KINASE_2"/>
    <property type="match status" value="1"/>
</dbReference>
<evidence type="ECO:0000256" key="18">
    <source>
        <dbReference type="ARBA" id="ARBA00023069"/>
    </source>
</evidence>
<keyword evidence="43" id="KW-1185">Reference proteome</keyword>
<dbReference type="Gene3D" id="2.30.30.40">
    <property type="entry name" value="SH3 Domains"/>
    <property type="match status" value="1"/>
</dbReference>
<evidence type="ECO:0000259" key="37">
    <source>
        <dbReference type="PROSITE" id="PS50002"/>
    </source>
</evidence>
<dbReference type="Pfam" id="PF02828">
    <property type="entry name" value="L27"/>
    <property type="match status" value="2"/>
</dbReference>
<accession>A0A6J2FP26</accession>
<evidence type="ECO:0000259" key="39">
    <source>
        <dbReference type="PROSITE" id="PS50054"/>
    </source>
</evidence>
<keyword evidence="11" id="KW-0963">Cytoplasm</keyword>
<dbReference type="InterPro" id="IPR016130">
    <property type="entry name" value="Tyr_Pase_AS"/>
</dbReference>
<dbReference type="PRINTS" id="PR01909">
    <property type="entry name" value="ADSPHPHTASEA"/>
</dbReference>
<dbReference type="InterPro" id="IPR020590">
    <property type="entry name" value="Guanylate_kinase_CS"/>
</dbReference>
<evidence type="ECO:0000256" key="32">
    <source>
        <dbReference type="ARBA" id="ARBA00079626"/>
    </source>
</evidence>
<dbReference type="InterPro" id="IPR036028">
    <property type="entry name" value="SH3-like_dom_sf"/>
</dbReference>
<dbReference type="PANTHER" id="PTHR23122">
    <property type="entry name" value="MEMBRANE-ASSOCIATED GUANYLATE KINASE MAGUK"/>
    <property type="match status" value="1"/>
</dbReference>
<dbReference type="InterPro" id="IPR008145">
    <property type="entry name" value="GK/Ca_channel_bsu"/>
</dbReference>
<dbReference type="Pfam" id="PF07653">
    <property type="entry name" value="SH3_2"/>
    <property type="match status" value="1"/>
</dbReference>
<evidence type="ECO:0000259" key="42">
    <source>
        <dbReference type="PROSITE" id="PS51022"/>
    </source>
</evidence>
<dbReference type="CDD" id="cd12039">
    <property type="entry name" value="SH3_MPP3"/>
    <property type="match status" value="1"/>
</dbReference>
<dbReference type="FunFam" id="3.90.190.10:FF:000065">
    <property type="entry name" value="Dual specificity protein phosphatase 3"/>
    <property type="match status" value="1"/>
</dbReference>
<dbReference type="GO" id="GO:0016324">
    <property type="term" value="C:apical plasma membrane"/>
    <property type="evidence" value="ECO:0007669"/>
    <property type="project" value="UniProtKB-SubCell"/>
</dbReference>
<protein>
    <recommendedName>
        <fullName evidence="30">Dual specificity protein phosphatase 3</fullName>
        <ecNumber evidence="8">3.1.3.16</ecNumber>
        <ecNumber evidence="7">3.1.3.48</ecNumber>
    </recommendedName>
    <alternativeName>
        <fullName evidence="33">Discs large homolog 3</fullName>
    </alternativeName>
    <alternativeName>
        <fullName evidence="29">MAGUK p55 subfamily member 3</fullName>
    </alternativeName>
    <alternativeName>
        <fullName evidence="32">Protein MPP3</fullName>
    </alternativeName>
    <alternativeName>
        <fullName evidence="31">Vaccinia H1-related phosphatase</fullName>
    </alternativeName>
</protein>
<dbReference type="SUPFAM" id="SSF50044">
    <property type="entry name" value="SH3-domain"/>
    <property type="match status" value="1"/>
</dbReference>
<dbReference type="PROSITE" id="PS50056">
    <property type="entry name" value="TYR_PHOSPHATASE_2"/>
    <property type="match status" value="1"/>
</dbReference>
<evidence type="ECO:0000256" key="34">
    <source>
        <dbReference type="PIRSR" id="PIRSR620405-1"/>
    </source>
</evidence>
<dbReference type="Pfam" id="PF00595">
    <property type="entry name" value="PDZ"/>
    <property type="match status" value="1"/>
</dbReference>
<keyword evidence="18" id="KW-0969">Cilium</keyword>
<sequence>MPVLSEDSGLHETLALLTSQLRPDSNHKEEMGFLRDVFSEKSLGYLMKIHEKLRYYERQSPTPVLHSAVALAEDVMEELQAASVHSDERELLQLLSTPHLRAMLMVHDTVAQKNFDPVLPPLPDNIDEDFDEESVKIVRLVKNKEPLGATIRRDEHSGAVVVARIMRGGAADRSGLVHVGDELREVNGIAVLHKRPDEISQILAQSQGAITLKIIPATQEEDRLKDSKVFMRALFHYNPREDRAIPCQEAGLPFQRRQVLEVVSQDDPTWWQAKRVGDTNLRAGLIPSKRFQERRLSYRRATGTLPSPQSLRKPPYDQPCDKETCDCEGYFKGHYVAGLRRSFRLGRRERPGSPQEGKGSAGAEAPELLTYEEVTRYQHQPGERPRLVVLIGSLGARLHELKQKVVAENPQHFGVAVPHTTRPRKSHEKEGVEYHFVSKQAFEADLHHNKFLEHGEYKENLYGTSLDAIQEVMAKNKVCLVDVEPDALQQLRTSEFKPYVIFVKPAIQEKRKTPPMSPACEDTAAPCMKNLKSKAIACSAAQEPSCCPAVQGPAAAMSGPFELSVQDLNDLLSDGSGCYSLPSQPCNEVTPRIYVGNASVAQDIPKLQKLGITHVLNAAEGRSFMHVNTNANFYKDSGITYLGIKANDTQEFNLSAYFERAADFIDQALAQKNGRVLVHCREGYSRSPTLVIAYLMMRQKMDVKSALSIVRQNREIGPNDGFLAQLCQLNEKLVKEGKLKL</sequence>
<evidence type="ECO:0000256" key="3">
    <source>
        <dbReference type="ARBA" id="ARBA00004536"/>
    </source>
</evidence>
<dbReference type="InterPro" id="IPR027417">
    <property type="entry name" value="P-loop_NTPase"/>
</dbReference>
<dbReference type="PROSITE" id="PS00383">
    <property type="entry name" value="TYR_PHOSPHATASE_1"/>
    <property type="match status" value="1"/>
</dbReference>
<comment type="catalytic activity">
    <reaction evidence="23">
        <text>O-phospho-L-seryl-[protein] + H2O = L-seryl-[protein] + phosphate</text>
        <dbReference type="Rhea" id="RHEA:20629"/>
        <dbReference type="Rhea" id="RHEA-COMP:9863"/>
        <dbReference type="Rhea" id="RHEA-COMP:11604"/>
        <dbReference type="ChEBI" id="CHEBI:15377"/>
        <dbReference type="ChEBI" id="CHEBI:29999"/>
        <dbReference type="ChEBI" id="CHEBI:43474"/>
        <dbReference type="ChEBI" id="CHEBI:83421"/>
        <dbReference type="EC" id="3.1.3.16"/>
    </reaction>
</comment>
<evidence type="ECO:0000256" key="5">
    <source>
        <dbReference type="ARBA" id="ARBA00007014"/>
    </source>
</evidence>
<feature type="region of interest" description="Disordered" evidence="36">
    <location>
        <begin position="345"/>
        <end position="366"/>
    </location>
</feature>
<evidence type="ECO:0000256" key="8">
    <source>
        <dbReference type="ARBA" id="ARBA00013081"/>
    </source>
</evidence>
<feature type="domain" description="L27" evidence="42">
    <location>
        <begin position="61"/>
        <end position="118"/>
    </location>
</feature>
<evidence type="ECO:0000256" key="33">
    <source>
        <dbReference type="ARBA" id="ARBA00080907"/>
    </source>
</evidence>
<evidence type="ECO:0000256" key="7">
    <source>
        <dbReference type="ARBA" id="ARBA00013064"/>
    </source>
</evidence>
<evidence type="ECO:0000256" key="36">
    <source>
        <dbReference type="SAM" id="MobiDB-lite"/>
    </source>
</evidence>
<feature type="active site" description="Phosphocysteine intermediate" evidence="34">
    <location>
        <position position="680"/>
    </location>
</feature>
<evidence type="ECO:0000256" key="13">
    <source>
        <dbReference type="ARBA" id="ARBA00022737"/>
    </source>
</evidence>
<dbReference type="InterPro" id="IPR001452">
    <property type="entry name" value="SH3_domain"/>
</dbReference>
<keyword evidence="15" id="KW-0282">Flagellum</keyword>
<evidence type="ECO:0000256" key="14">
    <source>
        <dbReference type="ARBA" id="ARBA00022801"/>
    </source>
</evidence>
<feature type="domain" description="Guanylate kinase-like" evidence="38">
    <location>
        <begin position="385"/>
        <end position="573"/>
    </location>
</feature>
<dbReference type="SMART" id="SM00195">
    <property type="entry name" value="DSPc"/>
    <property type="match status" value="1"/>
</dbReference>
<name>A0A6J2FP26_ZALCA</name>
<gene>
    <name evidence="44" type="primary">LOC113939572</name>
</gene>
<dbReference type="GO" id="GO:0005634">
    <property type="term" value="C:nucleus"/>
    <property type="evidence" value="ECO:0007669"/>
    <property type="project" value="UniProtKB-SubCell"/>
</dbReference>
<dbReference type="SMART" id="SM00072">
    <property type="entry name" value="GuKc"/>
    <property type="match status" value="1"/>
</dbReference>
<evidence type="ECO:0000256" key="26">
    <source>
        <dbReference type="ARBA" id="ARBA00056294"/>
    </source>
</evidence>
<evidence type="ECO:0000256" key="16">
    <source>
        <dbReference type="ARBA" id="ARBA00022912"/>
    </source>
</evidence>
<dbReference type="Gene3D" id="3.90.190.10">
    <property type="entry name" value="Protein tyrosine phosphatase superfamily"/>
    <property type="match status" value="1"/>
</dbReference>
<dbReference type="PROSITE" id="PS50002">
    <property type="entry name" value="SH3"/>
    <property type="match status" value="1"/>
</dbReference>
<evidence type="ECO:0000256" key="17">
    <source>
        <dbReference type="ARBA" id="ARBA00022949"/>
    </source>
</evidence>
<evidence type="ECO:0000313" key="44">
    <source>
        <dbReference type="RefSeq" id="XP_027481679.1"/>
    </source>
</evidence>
<dbReference type="InterPro" id="IPR001478">
    <property type="entry name" value="PDZ"/>
</dbReference>
<dbReference type="SMART" id="SM00228">
    <property type="entry name" value="PDZ"/>
    <property type="match status" value="1"/>
</dbReference>
<proteinExistence type="inferred from homology"/>
<keyword evidence="13" id="KW-0677">Repeat</keyword>
<dbReference type="GO" id="GO:0008138">
    <property type="term" value="F:protein tyrosine/serine/threonine phosphatase activity"/>
    <property type="evidence" value="ECO:0007669"/>
    <property type="project" value="InterPro"/>
</dbReference>
<evidence type="ECO:0000256" key="31">
    <source>
        <dbReference type="ARBA" id="ARBA00078016"/>
    </source>
</evidence>
<feature type="domain" description="SH3" evidence="37">
    <location>
        <begin position="226"/>
        <end position="296"/>
    </location>
</feature>
<keyword evidence="21" id="KW-0539">Nucleus</keyword>
<evidence type="ECO:0000256" key="12">
    <source>
        <dbReference type="ARBA" id="ARBA00022553"/>
    </source>
</evidence>
<dbReference type="AlphaFoldDB" id="A0A6J2FP26"/>
<keyword evidence="17" id="KW-0965">Cell junction</keyword>
<feature type="domain" description="Tyrosine-protein phosphatase" evidence="39">
    <location>
        <begin position="584"/>
        <end position="735"/>
    </location>
</feature>
<comment type="subcellular location">
    <subcellularLocation>
        <location evidence="2">Apical cell membrane</location>
    </subcellularLocation>
    <subcellularLocation>
        <location evidence="3">Cell junction</location>
        <location evidence="3">Adherens junction</location>
    </subcellularLocation>
    <subcellularLocation>
        <location evidence="4">Cytoplasm</location>
        <location evidence="4">Cytoskeleton</location>
        <location evidence="4">Flagellum axoneme</location>
    </subcellularLocation>
    <subcellularLocation>
        <location evidence="1">Nucleus</location>
    </subcellularLocation>
</comment>
<dbReference type="SMART" id="SM00326">
    <property type="entry name" value="SH3"/>
    <property type="match status" value="1"/>
</dbReference>
<dbReference type="GO" id="GO:0005912">
    <property type="term" value="C:adherens junction"/>
    <property type="evidence" value="ECO:0007669"/>
    <property type="project" value="UniProtKB-SubCell"/>
</dbReference>
<keyword evidence="10" id="KW-1003">Cell membrane</keyword>
<comment type="subunit">
    <text evidence="28">Interacts with HTR2C; this interaction stabilizes the receptor at the plasma membrane and prevents the desensitization of the HTR2C receptor-mediated calcium response. Interacts with HTR2A. Interacts with HTR4. Interacts (via PDZ domain) with CADM1 (via C-terminus)Interacts (via PDZ domain) with CADM1; this interaction connects CADM1 with DLG1. Interacts (via Guanylate kinase-like domain) with PALS1. Interacts with DLG1 (via N-terminus); this interaction connects CADM1 with DLG1 and links CADM1 with the regulatory subunit of phosphoinositide-3-kinase (PI3K) by forming a multiprotein complex and participates in cell spreading.</text>
</comment>
<evidence type="ECO:0000256" key="11">
    <source>
        <dbReference type="ARBA" id="ARBA00022490"/>
    </source>
</evidence>
<dbReference type="InterPro" id="IPR020405">
    <property type="entry name" value="Atypical_DUSP_subfamA"/>
</dbReference>
<dbReference type="Gene3D" id="3.40.50.300">
    <property type="entry name" value="P-loop containing nucleotide triphosphate hydrolases"/>
    <property type="match status" value="1"/>
</dbReference>
<evidence type="ECO:0000256" key="35">
    <source>
        <dbReference type="PROSITE-ProRule" id="PRU00192"/>
    </source>
</evidence>
<dbReference type="InterPro" id="IPR029021">
    <property type="entry name" value="Prot-tyrosine_phosphatase-like"/>
</dbReference>
<dbReference type="InterPro" id="IPR035604">
    <property type="entry name" value="MPP3_SH3"/>
</dbReference>
<feature type="domain" description="L27" evidence="42">
    <location>
        <begin position="6"/>
        <end position="60"/>
    </location>
</feature>
<evidence type="ECO:0000256" key="30">
    <source>
        <dbReference type="ARBA" id="ARBA00073905"/>
    </source>
</evidence>
<evidence type="ECO:0000256" key="9">
    <source>
        <dbReference type="ARBA" id="ARBA00022443"/>
    </source>
</evidence>
<dbReference type="GO" id="GO:0071364">
    <property type="term" value="P:cellular response to epidermal growth factor stimulus"/>
    <property type="evidence" value="ECO:0007669"/>
    <property type="project" value="UniProtKB-ARBA"/>
</dbReference>
<reference evidence="44" key="1">
    <citation type="submission" date="2025-08" db="UniProtKB">
        <authorList>
            <consortium name="RefSeq"/>
        </authorList>
    </citation>
    <scope>IDENTIFICATION</scope>
    <source>
        <tissue evidence="44">Blood</tissue>
    </source>
</reference>
<comment type="function">
    <text evidence="26">Shows activity both for tyrosine-protein phosphate and serine-protein phosphate, but displays a strong preference toward phosphotyrosines. Specifically dephosphorylates and inactivates ERK1 and ERK2.</text>
</comment>
<evidence type="ECO:0000256" key="10">
    <source>
        <dbReference type="ARBA" id="ARBA00022475"/>
    </source>
</evidence>
<dbReference type="InterPro" id="IPR020422">
    <property type="entry name" value="TYR_PHOSPHATASE_DUAL_dom"/>
</dbReference>
<dbReference type="PRINTS" id="PR01908">
    <property type="entry name" value="ADSPHPHTASE"/>
</dbReference>
<dbReference type="InterPro" id="IPR014775">
    <property type="entry name" value="L27_C"/>
</dbReference>
<keyword evidence="22" id="KW-0966">Cell projection</keyword>
<keyword evidence="14" id="KW-0378">Hydrolase</keyword>
<evidence type="ECO:0000256" key="1">
    <source>
        <dbReference type="ARBA" id="ARBA00004123"/>
    </source>
</evidence>
<evidence type="ECO:0000313" key="43">
    <source>
        <dbReference type="Proteomes" id="UP000515165"/>
    </source>
</evidence>
<keyword evidence="9 35" id="KW-0728">SH3 domain</keyword>
<dbReference type="Pfam" id="PF00782">
    <property type="entry name" value="DSPc"/>
    <property type="match status" value="1"/>
</dbReference>
<dbReference type="Pfam" id="PF00625">
    <property type="entry name" value="Guanylate_kin"/>
    <property type="match status" value="1"/>
</dbReference>
<dbReference type="SUPFAM" id="SSF52799">
    <property type="entry name" value="(Phosphotyrosine protein) phosphatases II"/>
    <property type="match status" value="1"/>
</dbReference>
<evidence type="ECO:0000256" key="6">
    <source>
        <dbReference type="ARBA" id="ARBA00008601"/>
    </source>
</evidence>
<dbReference type="FunFam" id="2.30.30.40:FF:000215">
    <property type="entry name" value="MAGUK p55 subfamily member 3"/>
    <property type="match status" value="1"/>
</dbReference>
<dbReference type="EC" id="3.1.3.16" evidence="8"/>
<dbReference type="GO" id="GO:0004725">
    <property type="term" value="F:protein tyrosine phosphatase activity"/>
    <property type="evidence" value="ECO:0007669"/>
    <property type="project" value="UniProtKB-EC"/>
</dbReference>
<organism evidence="43 44">
    <name type="scientific">Zalophus californianus</name>
    <name type="common">California sealion</name>
    <dbReference type="NCBI Taxonomy" id="9704"/>
    <lineage>
        <taxon>Eukaryota</taxon>
        <taxon>Metazoa</taxon>
        <taxon>Chordata</taxon>
        <taxon>Craniata</taxon>
        <taxon>Vertebrata</taxon>
        <taxon>Euteleostomi</taxon>
        <taxon>Mammalia</taxon>
        <taxon>Eutheria</taxon>
        <taxon>Laurasiatheria</taxon>
        <taxon>Carnivora</taxon>
        <taxon>Caniformia</taxon>
        <taxon>Pinnipedia</taxon>
        <taxon>Otariidae</taxon>
        <taxon>Zalophus</taxon>
    </lineage>
</organism>
<evidence type="ECO:0000259" key="38">
    <source>
        <dbReference type="PROSITE" id="PS50052"/>
    </source>
</evidence>
<evidence type="ECO:0000256" key="24">
    <source>
        <dbReference type="ARBA" id="ARBA00048336"/>
    </source>
</evidence>
<dbReference type="InterPro" id="IPR050716">
    <property type="entry name" value="MAGUK"/>
</dbReference>
<keyword evidence="19" id="KW-0472">Membrane</keyword>
<evidence type="ECO:0000256" key="25">
    <source>
        <dbReference type="ARBA" id="ARBA00053289"/>
    </source>
</evidence>
<dbReference type="OrthoDB" id="439127at2759"/>
<evidence type="ECO:0000256" key="23">
    <source>
        <dbReference type="ARBA" id="ARBA00047761"/>
    </source>
</evidence>
<dbReference type="FunFam" id="2.30.42.10:FF:000046">
    <property type="entry name" value="MAGUK p55 subfamily member 7"/>
    <property type="match status" value="1"/>
</dbReference>
<dbReference type="Gene3D" id="2.30.42.10">
    <property type="match status" value="1"/>
</dbReference>
<evidence type="ECO:0000256" key="27">
    <source>
        <dbReference type="ARBA" id="ARBA00063692"/>
    </source>
</evidence>
<dbReference type="InterPro" id="IPR004172">
    <property type="entry name" value="L27_dom"/>
</dbReference>
<evidence type="ECO:0000256" key="21">
    <source>
        <dbReference type="ARBA" id="ARBA00023242"/>
    </source>
</evidence>
<dbReference type="PROSITE" id="PS50054">
    <property type="entry name" value="TYR_PHOSPHATASE_DUAL"/>
    <property type="match status" value="1"/>
</dbReference>
<dbReference type="CDD" id="cd14579">
    <property type="entry name" value="DUSP3"/>
    <property type="match status" value="1"/>
</dbReference>
<evidence type="ECO:0000256" key="20">
    <source>
        <dbReference type="ARBA" id="ARBA00023212"/>
    </source>
</evidence>
<dbReference type="InterPro" id="IPR008144">
    <property type="entry name" value="Guanylate_kin-like_dom"/>
</dbReference>
<dbReference type="CDD" id="cd00071">
    <property type="entry name" value="GMPK"/>
    <property type="match status" value="1"/>
</dbReference>
<dbReference type="Proteomes" id="UP000515165">
    <property type="component" value="Chromosome 16"/>
</dbReference>
<dbReference type="InterPro" id="IPR000387">
    <property type="entry name" value="Tyr_Pase_dom"/>
</dbReference>
<dbReference type="EC" id="3.1.3.48" evidence="7"/>
<feature type="domain" description="Tyrosine specific protein phosphatases" evidence="40">
    <location>
        <begin position="655"/>
        <end position="714"/>
    </location>
</feature>
<evidence type="ECO:0000256" key="2">
    <source>
        <dbReference type="ARBA" id="ARBA00004221"/>
    </source>
</evidence>
<dbReference type="PROSITE" id="PS00856">
    <property type="entry name" value="GUANYLATE_KINASE_1"/>
    <property type="match status" value="1"/>
</dbReference>
<comment type="function">
    <text evidence="25">Participates in cell spreading through the phosphoinositide-3-kinase (PI3K) pathway by connecting CADM1 to DLG1 and the regulatory subunit of phosphoinositide-3-kinase (PI3K). Stabilizes HTR2C at the plasma membrane and prevents its desensitization. May participates in the maintenance of adherens junctions.</text>
</comment>
<dbReference type="SMART" id="SM00569">
    <property type="entry name" value="L27"/>
    <property type="match status" value="2"/>
</dbReference>
<dbReference type="GO" id="GO:0009968">
    <property type="term" value="P:negative regulation of signal transduction"/>
    <property type="evidence" value="ECO:0007669"/>
    <property type="project" value="UniProtKB-ARBA"/>
</dbReference>
<dbReference type="KEGG" id="zca:113939572"/>
<evidence type="ECO:0000256" key="22">
    <source>
        <dbReference type="ARBA" id="ARBA00023273"/>
    </source>
</evidence>
<dbReference type="PROSITE" id="PS51022">
    <property type="entry name" value="L27"/>
    <property type="match status" value="2"/>
</dbReference>
<dbReference type="CDD" id="cd06799">
    <property type="entry name" value="PDZ_MPP3-MPP4-MPP7-like"/>
    <property type="match status" value="1"/>
</dbReference>
<feature type="domain" description="PDZ" evidence="41">
    <location>
        <begin position="137"/>
        <end position="218"/>
    </location>
</feature>
<comment type="catalytic activity">
    <reaction evidence="24">
        <text>O-phospho-L-threonyl-[protein] + H2O = L-threonyl-[protein] + phosphate</text>
        <dbReference type="Rhea" id="RHEA:47004"/>
        <dbReference type="Rhea" id="RHEA-COMP:11060"/>
        <dbReference type="Rhea" id="RHEA-COMP:11605"/>
        <dbReference type="ChEBI" id="CHEBI:15377"/>
        <dbReference type="ChEBI" id="CHEBI:30013"/>
        <dbReference type="ChEBI" id="CHEBI:43474"/>
        <dbReference type="ChEBI" id="CHEBI:61977"/>
        <dbReference type="EC" id="3.1.3.16"/>
    </reaction>
</comment>
<keyword evidence="12" id="KW-0597">Phosphoprotein</keyword>
<dbReference type="SUPFAM" id="SSF50156">
    <property type="entry name" value="PDZ domain-like"/>
    <property type="match status" value="1"/>
</dbReference>
<comment type="similarity">
    <text evidence="6">Belongs to the protein-tyrosine phosphatase family. Non-receptor class dual specificity subfamily.</text>
</comment>
<dbReference type="GO" id="GO:0004722">
    <property type="term" value="F:protein serine/threonine phosphatase activity"/>
    <property type="evidence" value="ECO:0007669"/>
    <property type="project" value="UniProtKB-EC"/>
</dbReference>
<dbReference type="GeneID" id="113939572"/>
<comment type="subunit">
    <text evidence="27">Microtubule inner protein component of sperm flagellar doublet microtubules. Interacts with VRK3; this interaction activates DUSP3 phosphatase activity.</text>
</comment>